<dbReference type="PANTHER" id="PTHR11963">
    <property type="entry name" value="LEUCINE AMINOPEPTIDASE-RELATED"/>
    <property type="match status" value="1"/>
</dbReference>
<dbReference type="Proteomes" id="UP000015103">
    <property type="component" value="Unassembled WGS sequence"/>
</dbReference>
<dbReference type="Pfam" id="PF00883">
    <property type="entry name" value="Peptidase_M17"/>
    <property type="match status" value="1"/>
</dbReference>
<dbReference type="PANTHER" id="PTHR11963:SF16">
    <property type="entry name" value="CYTOSOL AMINOPEPTIDASE"/>
    <property type="match status" value="1"/>
</dbReference>
<dbReference type="InterPro" id="IPR011356">
    <property type="entry name" value="Leucine_aapep/pepB"/>
</dbReference>
<dbReference type="EnsemblMetazoa" id="RPRC010866-RA">
    <property type="protein sequence ID" value="RPRC010866-PA"/>
    <property type="gene ID" value="RPRC010866"/>
</dbReference>
<dbReference type="InterPro" id="IPR000819">
    <property type="entry name" value="Peptidase_M17_C"/>
</dbReference>
<dbReference type="HOGENOM" id="CLU_013734_7_2_1"/>
<evidence type="ECO:0000259" key="5">
    <source>
        <dbReference type="Pfam" id="PF00883"/>
    </source>
</evidence>
<name>T1I3J7_RHOPR</name>
<keyword evidence="7" id="KW-1185">Reference proteome</keyword>
<dbReference type="GO" id="GO:0005737">
    <property type="term" value="C:cytoplasm"/>
    <property type="evidence" value="ECO:0007669"/>
    <property type="project" value="InterPro"/>
</dbReference>
<dbReference type="eggNOG" id="KOG2597">
    <property type="taxonomic scope" value="Eukaryota"/>
</dbReference>
<evidence type="ECO:0000256" key="2">
    <source>
        <dbReference type="ARBA" id="ARBA00022438"/>
    </source>
</evidence>
<dbReference type="STRING" id="13249.T1I3J7"/>
<feature type="domain" description="Cytosol aminopeptidase" evidence="5">
    <location>
        <begin position="1"/>
        <end position="213"/>
    </location>
</feature>
<dbReference type="GO" id="GO:0006508">
    <property type="term" value="P:proteolysis"/>
    <property type="evidence" value="ECO:0007669"/>
    <property type="project" value="UniProtKB-KW"/>
</dbReference>
<evidence type="ECO:0000256" key="3">
    <source>
        <dbReference type="ARBA" id="ARBA00022670"/>
    </source>
</evidence>
<dbReference type="InParanoid" id="T1I3J7"/>
<evidence type="ECO:0000256" key="1">
    <source>
        <dbReference type="ARBA" id="ARBA00009528"/>
    </source>
</evidence>
<dbReference type="GO" id="GO:0070006">
    <property type="term" value="F:metalloaminopeptidase activity"/>
    <property type="evidence" value="ECO:0007669"/>
    <property type="project" value="InterPro"/>
</dbReference>
<evidence type="ECO:0000313" key="7">
    <source>
        <dbReference type="Proteomes" id="UP000015103"/>
    </source>
</evidence>
<dbReference type="EMBL" id="ACPB03025590">
    <property type="status" value="NOT_ANNOTATED_CDS"/>
    <property type="molecule type" value="Genomic_DNA"/>
</dbReference>
<organism evidence="6 7">
    <name type="scientific">Rhodnius prolixus</name>
    <name type="common">Triatomid bug</name>
    <dbReference type="NCBI Taxonomy" id="13249"/>
    <lineage>
        <taxon>Eukaryota</taxon>
        <taxon>Metazoa</taxon>
        <taxon>Ecdysozoa</taxon>
        <taxon>Arthropoda</taxon>
        <taxon>Hexapoda</taxon>
        <taxon>Insecta</taxon>
        <taxon>Pterygota</taxon>
        <taxon>Neoptera</taxon>
        <taxon>Paraneoptera</taxon>
        <taxon>Hemiptera</taxon>
        <taxon>Heteroptera</taxon>
        <taxon>Panheteroptera</taxon>
        <taxon>Cimicomorpha</taxon>
        <taxon>Reduviidae</taxon>
        <taxon>Triatominae</taxon>
        <taxon>Rhodnius</taxon>
    </lineage>
</organism>
<comment type="similarity">
    <text evidence="1">Belongs to the peptidase M17 family.</text>
</comment>
<protein>
    <submittedName>
        <fullName evidence="6">CYTOSOL_AP domain-containing protein</fullName>
    </submittedName>
</protein>
<dbReference type="OMA" id="YWELERA"/>
<dbReference type="AlphaFoldDB" id="T1I3J7"/>
<dbReference type="VEuPathDB" id="VectorBase:RPRC010866"/>
<evidence type="ECO:0000313" key="6">
    <source>
        <dbReference type="EnsemblMetazoa" id="RPRC010866-PA"/>
    </source>
</evidence>
<keyword evidence="4" id="KW-0378">Hydrolase</keyword>
<dbReference type="GO" id="GO:0030145">
    <property type="term" value="F:manganese ion binding"/>
    <property type="evidence" value="ECO:0007669"/>
    <property type="project" value="InterPro"/>
</dbReference>
<sequence length="229" mass="24858">MSLFRGDLAGAAAIVGMIRAIAQLSLPINVTALLAMYENLPSGLAVKPGDVVMARNGKTIVIEDTDKEGRVVSADILSLIAQYSPCLTVNIATSHIGLLKSLGSPVNAVFSTSDVMYWELERAGMISGDRVWRLPFWKYFRSRITDYTSVDVANSGKGVGGMPCLGAAYLLEFSPPDVDFIYLDISATGLDHPGIGMPYLRRHCMSGRPVRLLTQFLYQIACPHESEPC</sequence>
<evidence type="ECO:0000256" key="4">
    <source>
        <dbReference type="ARBA" id="ARBA00022801"/>
    </source>
</evidence>
<keyword evidence="3" id="KW-0645">Protease</keyword>
<dbReference type="PRINTS" id="PR00481">
    <property type="entry name" value="LAMNOPPTDASE"/>
</dbReference>
<accession>T1I3J7</accession>
<proteinExistence type="inferred from homology"/>
<keyword evidence="2" id="KW-0031">Aminopeptidase</keyword>
<dbReference type="SUPFAM" id="SSF53187">
    <property type="entry name" value="Zn-dependent exopeptidases"/>
    <property type="match status" value="1"/>
</dbReference>
<dbReference type="Gene3D" id="3.40.630.10">
    <property type="entry name" value="Zn peptidases"/>
    <property type="match status" value="1"/>
</dbReference>
<reference evidence="6" key="1">
    <citation type="submission" date="2015-05" db="UniProtKB">
        <authorList>
            <consortium name="EnsemblMetazoa"/>
        </authorList>
    </citation>
    <scope>IDENTIFICATION</scope>
</reference>